<comment type="function">
    <text evidence="1">Nitronate monooxygenase that uses molecular oxygen to catalyze the oxidative denitrification of alkyl nitronates. Acts on propionate 3-nitronate (P3N), the presumed physiological substrate. Probably functions in the detoxification of P3N, a metabolic poison produced by plants and fungi as a defense mechanism.</text>
</comment>
<dbReference type="Pfam" id="PF03060">
    <property type="entry name" value="NMO"/>
    <property type="match status" value="1"/>
</dbReference>
<organism evidence="6 7">
    <name type="scientific">Salibacterium lacus</name>
    <dbReference type="NCBI Taxonomy" id="1898109"/>
    <lineage>
        <taxon>Bacteria</taxon>
        <taxon>Bacillati</taxon>
        <taxon>Bacillota</taxon>
        <taxon>Bacilli</taxon>
        <taxon>Bacillales</taxon>
        <taxon>Bacillaceae</taxon>
    </lineage>
</organism>
<evidence type="ECO:0000256" key="2">
    <source>
        <dbReference type="ARBA" id="ARBA00013457"/>
    </source>
</evidence>
<keyword evidence="4" id="KW-0288">FMN</keyword>
<evidence type="ECO:0000256" key="5">
    <source>
        <dbReference type="ARBA" id="ARBA00023002"/>
    </source>
</evidence>
<keyword evidence="3" id="KW-0285">Flavoprotein</keyword>
<protein>
    <recommendedName>
        <fullName evidence="2">Probable nitronate monooxygenase</fullName>
    </recommendedName>
</protein>
<evidence type="ECO:0000313" key="6">
    <source>
        <dbReference type="EMBL" id="MFD2704956.1"/>
    </source>
</evidence>
<dbReference type="GO" id="GO:0016491">
    <property type="term" value="F:oxidoreductase activity"/>
    <property type="evidence" value="ECO:0007669"/>
    <property type="project" value="UniProtKB-KW"/>
</dbReference>
<dbReference type="InterPro" id="IPR004136">
    <property type="entry name" value="NMO"/>
</dbReference>
<comment type="caution">
    <text evidence="6">The sequence shown here is derived from an EMBL/GenBank/DDBJ whole genome shotgun (WGS) entry which is preliminary data.</text>
</comment>
<dbReference type="Gene3D" id="3.20.20.70">
    <property type="entry name" value="Aldolase class I"/>
    <property type="match status" value="1"/>
</dbReference>
<evidence type="ECO:0000256" key="1">
    <source>
        <dbReference type="ARBA" id="ARBA00003535"/>
    </source>
</evidence>
<gene>
    <name evidence="6" type="ORF">ACFSUB_05705</name>
</gene>
<keyword evidence="7" id="KW-1185">Reference proteome</keyword>
<sequence length="318" mass="34165">MLHTSVTELLNIRYPIIQGGLSYLAYADLASAVSKAGGLGQITAMSLPDEKALKQEIRSVRQQTDSPFGVNIAIGRGVRPYQEMVEAALSEKVDVISITGGNPVPVLDMLKNTNVKALVLTASVRQAVKAEEAGADAVMIVGREGGGHVGRDDTGTMVLLPQVAASVNIPVIASGGIADGRSMMAAIALGAEGVEMGTRFIAVKECVHAHPMYQETLTRAAETDTVVIKESIGAPGRVLKNRWSEQILEMEKSSPDVEELLPYIDAQANKTFIHEGKQDSGFGWAGQAAGRIHDIPSVQELFNRIMEEAEHVKERWNR</sequence>
<accession>A0ABW5SZL2</accession>
<reference evidence="7" key="1">
    <citation type="journal article" date="2019" name="Int. J. Syst. Evol. Microbiol.">
        <title>The Global Catalogue of Microorganisms (GCM) 10K type strain sequencing project: providing services to taxonomists for standard genome sequencing and annotation.</title>
        <authorList>
            <consortium name="The Broad Institute Genomics Platform"/>
            <consortium name="The Broad Institute Genome Sequencing Center for Infectious Disease"/>
            <person name="Wu L."/>
            <person name="Ma J."/>
        </authorList>
    </citation>
    <scope>NUCLEOTIDE SEQUENCE [LARGE SCALE GENOMIC DNA]</scope>
    <source>
        <strain evidence="7">KCTC 33792</strain>
    </source>
</reference>
<dbReference type="CDD" id="cd04730">
    <property type="entry name" value="NPD_like"/>
    <property type="match status" value="1"/>
</dbReference>
<dbReference type="InterPro" id="IPR013785">
    <property type="entry name" value="Aldolase_TIM"/>
</dbReference>
<evidence type="ECO:0000313" key="7">
    <source>
        <dbReference type="Proteomes" id="UP001597520"/>
    </source>
</evidence>
<proteinExistence type="predicted"/>
<dbReference type="PANTHER" id="PTHR32332:SF20">
    <property type="entry name" value="2-NITROPROPANE DIOXYGENASE-LIKE PROTEIN"/>
    <property type="match status" value="1"/>
</dbReference>
<evidence type="ECO:0000256" key="3">
    <source>
        <dbReference type="ARBA" id="ARBA00022630"/>
    </source>
</evidence>
<dbReference type="SUPFAM" id="SSF51412">
    <property type="entry name" value="Inosine monophosphate dehydrogenase (IMPDH)"/>
    <property type="match status" value="1"/>
</dbReference>
<dbReference type="EMBL" id="JBHUML010000002">
    <property type="protein sequence ID" value="MFD2704956.1"/>
    <property type="molecule type" value="Genomic_DNA"/>
</dbReference>
<dbReference type="RefSeq" id="WP_380712224.1">
    <property type="nucleotide sequence ID" value="NZ_JBHUML010000002.1"/>
</dbReference>
<dbReference type="PANTHER" id="PTHR32332">
    <property type="entry name" value="2-NITROPROPANE DIOXYGENASE"/>
    <property type="match status" value="1"/>
</dbReference>
<keyword evidence="5 6" id="KW-0560">Oxidoreductase</keyword>
<name>A0ABW5SZL2_9BACI</name>
<evidence type="ECO:0000256" key="4">
    <source>
        <dbReference type="ARBA" id="ARBA00022643"/>
    </source>
</evidence>
<dbReference type="Proteomes" id="UP001597520">
    <property type="component" value="Unassembled WGS sequence"/>
</dbReference>